<evidence type="ECO:0000256" key="1">
    <source>
        <dbReference type="ARBA" id="ARBA00023002"/>
    </source>
</evidence>
<keyword evidence="1" id="KW-0560">Oxidoreductase</keyword>
<organism evidence="3 4">
    <name type="scientific">Kaistia dalseonensis</name>
    <dbReference type="NCBI Taxonomy" id="410840"/>
    <lineage>
        <taxon>Bacteria</taxon>
        <taxon>Pseudomonadati</taxon>
        <taxon>Pseudomonadota</taxon>
        <taxon>Alphaproteobacteria</taxon>
        <taxon>Hyphomicrobiales</taxon>
        <taxon>Kaistiaceae</taxon>
        <taxon>Kaistia</taxon>
    </lineage>
</organism>
<comment type="caution">
    <text evidence="3">The sequence shown here is derived from an EMBL/GenBank/DDBJ whole genome shotgun (WGS) entry which is preliminary data.</text>
</comment>
<dbReference type="Proteomes" id="UP001241603">
    <property type="component" value="Unassembled WGS sequence"/>
</dbReference>
<keyword evidence="4" id="KW-1185">Reference proteome</keyword>
<dbReference type="SUPFAM" id="SSF51905">
    <property type="entry name" value="FAD/NAD(P)-binding domain"/>
    <property type="match status" value="1"/>
</dbReference>
<dbReference type="EMBL" id="JAUSVO010000002">
    <property type="protein sequence ID" value="MDQ0436963.1"/>
    <property type="molecule type" value="Genomic_DNA"/>
</dbReference>
<dbReference type="Gene3D" id="3.30.9.10">
    <property type="entry name" value="D-Amino Acid Oxidase, subunit A, domain 2"/>
    <property type="match status" value="1"/>
</dbReference>
<evidence type="ECO:0000259" key="2">
    <source>
        <dbReference type="Pfam" id="PF01266"/>
    </source>
</evidence>
<reference evidence="3 4" key="1">
    <citation type="submission" date="2023-07" db="EMBL/GenBank/DDBJ databases">
        <title>Genomic Encyclopedia of Type Strains, Phase IV (KMG-IV): sequencing the most valuable type-strain genomes for metagenomic binning, comparative biology and taxonomic classification.</title>
        <authorList>
            <person name="Goeker M."/>
        </authorList>
    </citation>
    <scope>NUCLEOTIDE SEQUENCE [LARGE SCALE GENOMIC DNA]</scope>
    <source>
        <strain evidence="3 4">B6-8</strain>
    </source>
</reference>
<dbReference type="Gene3D" id="3.50.50.60">
    <property type="entry name" value="FAD/NAD(P)-binding domain"/>
    <property type="match status" value="1"/>
</dbReference>
<dbReference type="Pfam" id="PF01266">
    <property type="entry name" value="DAO"/>
    <property type="match status" value="1"/>
</dbReference>
<gene>
    <name evidence="3" type="ORF">QO014_001348</name>
</gene>
<name>A0ABU0H517_9HYPH</name>
<dbReference type="InterPro" id="IPR036188">
    <property type="entry name" value="FAD/NAD-bd_sf"/>
</dbReference>
<sequence length="326" mass="35730">MRSHLDLAREFGQAPWFNQTGSFEWWTSPQSQVDQRENFSQMKEWGYGVEWIEPRKVKELEPDINVEAVNGAPILYYPEEGWVDPALYVAWLLRAANARAEVALHTGTRVSGLRTDACKVTGVRLDNGDDVVADAVVNCAGSWSADPIDGAPIVPMASTVGIVAFTLPVATTLRRQFHAEDLDVRPDGAGRIMIHKVSVDRTLLEKKRLDPAGAEGRALLDAAARYLPALAMTEIEAIRTTMRPIPAGDGLTCVGAFPQTPGYYLAVTHSGVTLAPYLGKAVAEEVVFGRQHPDLSEFRPARFFAGEESPLRFGTGPARKRGNEFN</sequence>
<evidence type="ECO:0000313" key="3">
    <source>
        <dbReference type="EMBL" id="MDQ0436963.1"/>
    </source>
</evidence>
<dbReference type="PANTHER" id="PTHR13847:SF289">
    <property type="entry name" value="GLYCINE OXIDASE"/>
    <property type="match status" value="1"/>
</dbReference>
<evidence type="ECO:0000313" key="4">
    <source>
        <dbReference type="Proteomes" id="UP001241603"/>
    </source>
</evidence>
<dbReference type="PANTHER" id="PTHR13847">
    <property type="entry name" value="SARCOSINE DEHYDROGENASE-RELATED"/>
    <property type="match status" value="1"/>
</dbReference>
<dbReference type="InterPro" id="IPR006076">
    <property type="entry name" value="FAD-dep_OxRdtase"/>
</dbReference>
<feature type="domain" description="FAD dependent oxidoreductase" evidence="2">
    <location>
        <begin position="6"/>
        <end position="284"/>
    </location>
</feature>
<proteinExistence type="predicted"/>
<accession>A0ABU0H517</accession>
<protein>
    <submittedName>
        <fullName evidence="3">Glycine/D-amino acid oxidase-like deaminating enzyme</fullName>
    </submittedName>
</protein>